<keyword evidence="1" id="KW-0732">Signal</keyword>
<dbReference type="AlphaFoldDB" id="A0A3R6KQJ4"/>
<evidence type="ECO:0000313" key="5">
    <source>
        <dbReference type="Proteomes" id="UP000286501"/>
    </source>
</evidence>
<evidence type="ECO:0000313" key="2">
    <source>
        <dbReference type="EMBL" id="RHG65509.1"/>
    </source>
</evidence>
<evidence type="ECO:0000256" key="1">
    <source>
        <dbReference type="SAM" id="SignalP"/>
    </source>
</evidence>
<dbReference type="EMBL" id="QRKB01000007">
    <property type="protein sequence ID" value="RHH83890.1"/>
    <property type="molecule type" value="Genomic_DNA"/>
</dbReference>
<reference evidence="4 5" key="1">
    <citation type="submission" date="2018-08" db="EMBL/GenBank/DDBJ databases">
        <title>A genome reference for cultivated species of the human gut microbiota.</title>
        <authorList>
            <person name="Zou Y."/>
            <person name="Xue W."/>
            <person name="Luo G."/>
        </authorList>
    </citation>
    <scope>NUCLEOTIDE SEQUENCE [LARGE SCALE GENOMIC DNA]</scope>
    <source>
        <strain evidence="3 4">AM16-54</strain>
        <strain evidence="2 5">AM22-1</strain>
    </source>
</reference>
<evidence type="ECO:0000313" key="3">
    <source>
        <dbReference type="EMBL" id="RHH83890.1"/>
    </source>
</evidence>
<name>A0A3R6KQJ4_9BACT</name>
<dbReference type="RefSeq" id="WP_118200914.1">
    <property type="nucleotide sequence ID" value="NZ_JBALKV010000005.1"/>
</dbReference>
<feature type="signal peptide" evidence="1">
    <location>
        <begin position="1"/>
        <end position="20"/>
    </location>
</feature>
<sequence>MKKKQMMMALVSLMVLSAQAQANFQVSVSNPSKVARTDAPVVVDLSKLGAIGDIQRAVVTVDGKEIPSQLDDTNRDCTNDELCFLADLGKKETKTYQVYLYREGEQAQYPARTFAELCLPSRNRKLAKNRQDIYLRSISFDKKTKDPYHYVHSHGICFESELIAMRVYFDHRQTIDLYGKINKGLVVQDTQFYPSEEQIQAGSGDDCLWVGNTYGLGALRGWDGKDQVLFNNVKYQEQRVISEGPLRAIVEVVDKGWVPAPGLQPVNATIRYTIYAGHRDFDVDVFFNKDVSDYQFATGLINVKGSSEFADGKGLRGCYGSDWPTGKDDGKHKLETVGLGIYVPQSALVSQQPANKDCYTQVVKPAGSQLSYKLAYTSANETYGFKGEKEWYEWLKAWKKQIEEPVQVSVSVIIR</sequence>
<organism evidence="3 4">
    <name type="scientific">Segatella copri</name>
    <dbReference type="NCBI Taxonomy" id="165179"/>
    <lineage>
        <taxon>Bacteria</taxon>
        <taxon>Pseudomonadati</taxon>
        <taxon>Bacteroidota</taxon>
        <taxon>Bacteroidia</taxon>
        <taxon>Bacteroidales</taxon>
        <taxon>Prevotellaceae</taxon>
        <taxon>Segatella</taxon>
    </lineage>
</organism>
<proteinExistence type="predicted"/>
<protein>
    <submittedName>
        <fullName evidence="3">DUF4861 domain-containing protein</fullName>
    </submittedName>
</protein>
<dbReference type="EMBL" id="QRIN01000030">
    <property type="protein sequence ID" value="RHG65509.1"/>
    <property type="molecule type" value="Genomic_DNA"/>
</dbReference>
<dbReference type="Proteomes" id="UP000284548">
    <property type="component" value="Unassembled WGS sequence"/>
</dbReference>
<dbReference type="Proteomes" id="UP000286501">
    <property type="component" value="Unassembled WGS sequence"/>
</dbReference>
<evidence type="ECO:0000313" key="4">
    <source>
        <dbReference type="Proteomes" id="UP000284548"/>
    </source>
</evidence>
<gene>
    <name evidence="3" type="ORF">DW192_04490</name>
    <name evidence="2" type="ORF">DW250_08340</name>
</gene>
<dbReference type="Pfam" id="PF16153">
    <property type="entry name" value="DUF4861"/>
    <property type="match status" value="1"/>
</dbReference>
<comment type="caution">
    <text evidence="3">The sequence shown here is derived from an EMBL/GenBank/DDBJ whole genome shotgun (WGS) entry which is preliminary data.</text>
</comment>
<accession>A0A3R6KQJ4</accession>
<dbReference type="InterPro" id="IPR032342">
    <property type="entry name" value="DUF4861"/>
</dbReference>
<feature type="chain" id="PRO_5043187908" evidence="1">
    <location>
        <begin position="21"/>
        <end position="415"/>
    </location>
</feature>